<organism evidence="1 2">
    <name type="scientific">Janibacter alkaliphilus</name>
    <dbReference type="NCBI Taxonomy" id="1069963"/>
    <lineage>
        <taxon>Bacteria</taxon>
        <taxon>Bacillati</taxon>
        <taxon>Actinomycetota</taxon>
        <taxon>Actinomycetes</taxon>
        <taxon>Micrococcales</taxon>
        <taxon>Intrasporangiaceae</taxon>
        <taxon>Janibacter</taxon>
    </lineage>
</organism>
<comment type="caution">
    <text evidence="1">The sequence shown here is derived from an EMBL/GenBank/DDBJ whole genome shotgun (WGS) entry which is preliminary data.</text>
</comment>
<sequence length="287" mass="30059">MSTPDPGRIFADAPPGSVREAGTVTVRHGRLSVADPNLLEAAAPLTRAVPDGEHRVQVRLHDGLVAGVRVVLADGAVDRWVEALTSAGRGQVGVDGGAVLLIDPQTHADATTQQAEDLLDRIARSHDDTLPADLGGPVVGVVVSSGAGDGAYPMTWGLDADDGVVALVVDFLVLDDPALAAPDDGRLHGEITATLPCTPGASGHDVLRDHGVLVQVTDESRWLGLSRRRQVIVGDRHGRVAVVSVVDDQGRELTRADRADPLDELPVAYQLDGPAQEGLQLQIVLRP</sequence>
<accession>A0A852X7C8</accession>
<protein>
    <submittedName>
        <fullName evidence="1">Uncharacterized protein</fullName>
    </submittedName>
</protein>
<dbReference type="Proteomes" id="UP000592181">
    <property type="component" value="Unassembled WGS sequence"/>
</dbReference>
<proteinExistence type="predicted"/>
<dbReference type="AlphaFoldDB" id="A0A852X7C8"/>
<evidence type="ECO:0000313" key="1">
    <source>
        <dbReference type="EMBL" id="NYG38318.1"/>
    </source>
</evidence>
<keyword evidence="2" id="KW-1185">Reference proteome</keyword>
<dbReference type="RefSeq" id="WP_179463532.1">
    <property type="nucleotide sequence ID" value="NZ_JACBZX010000001.1"/>
</dbReference>
<dbReference type="EMBL" id="JACBZX010000001">
    <property type="protein sequence ID" value="NYG38318.1"/>
    <property type="molecule type" value="Genomic_DNA"/>
</dbReference>
<reference evidence="1 2" key="1">
    <citation type="submission" date="2020-07" db="EMBL/GenBank/DDBJ databases">
        <title>Sequencing the genomes of 1000 actinobacteria strains.</title>
        <authorList>
            <person name="Klenk H.-P."/>
        </authorList>
    </citation>
    <scope>NUCLEOTIDE SEQUENCE [LARGE SCALE GENOMIC DNA]</scope>
    <source>
        <strain evidence="1 2">DSM 24723</strain>
    </source>
</reference>
<gene>
    <name evidence="1" type="ORF">BJY28_002787</name>
</gene>
<name>A0A852X7C8_9MICO</name>
<dbReference type="InterPro" id="IPR025335">
    <property type="entry name" value="DUF4241"/>
</dbReference>
<dbReference type="Pfam" id="PF14025">
    <property type="entry name" value="DUF4241"/>
    <property type="match status" value="1"/>
</dbReference>
<evidence type="ECO:0000313" key="2">
    <source>
        <dbReference type="Proteomes" id="UP000592181"/>
    </source>
</evidence>